<dbReference type="AlphaFoldDB" id="A0AAW0NVF0"/>
<evidence type="ECO:0000256" key="1">
    <source>
        <dbReference type="SAM" id="MobiDB-lite"/>
    </source>
</evidence>
<dbReference type="EMBL" id="JBBPFD010000010">
    <property type="protein sequence ID" value="KAK7909774.1"/>
    <property type="molecule type" value="Genomic_DNA"/>
</dbReference>
<gene>
    <name evidence="2" type="ORF">WMY93_014458</name>
</gene>
<comment type="caution">
    <text evidence="2">The sequence shown here is derived from an EMBL/GenBank/DDBJ whole genome shotgun (WGS) entry which is preliminary data.</text>
</comment>
<feature type="compositionally biased region" description="Acidic residues" evidence="1">
    <location>
        <begin position="214"/>
        <end position="231"/>
    </location>
</feature>
<feature type="region of interest" description="Disordered" evidence="1">
    <location>
        <begin position="210"/>
        <end position="319"/>
    </location>
</feature>
<dbReference type="InterPro" id="IPR052717">
    <property type="entry name" value="Vacuolar_transposase_reg"/>
</dbReference>
<accession>A0AAW0NVF0</accession>
<feature type="compositionally biased region" description="Polar residues" evidence="1">
    <location>
        <begin position="256"/>
        <end position="265"/>
    </location>
</feature>
<dbReference type="SUPFAM" id="SSF53098">
    <property type="entry name" value="Ribonuclease H-like"/>
    <property type="match status" value="1"/>
</dbReference>
<dbReference type="GO" id="GO:0006357">
    <property type="term" value="P:regulation of transcription by RNA polymerase II"/>
    <property type="evidence" value="ECO:0007669"/>
    <property type="project" value="TreeGrafter"/>
</dbReference>
<dbReference type="PANTHER" id="PTHR46169">
    <property type="entry name" value="DNA REPLICATION-RELATED ELEMENT FACTOR, ISOFORM A"/>
    <property type="match status" value="1"/>
</dbReference>
<dbReference type="InterPro" id="IPR012337">
    <property type="entry name" value="RNaseH-like_sf"/>
</dbReference>
<proteinExistence type="predicted"/>
<reference evidence="3" key="1">
    <citation type="submission" date="2024-04" db="EMBL/GenBank/DDBJ databases">
        <title>Salinicola lusitanus LLJ914,a marine bacterium isolated from the Okinawa Trough.</title>
        <authorList>
            <person name="Li J."/>
        </authorList>
    </citation>
    <scope>NUCLEOTIDE SEQUENCE [LARGE SCALE GENOMIC DNA]</scope>
</reference>
<name>A0AAW0NVF0_9GOBI</name>
<keyword evidence="3" id="KW-1185">Reference proteome</keyword>
<organism evidence="2 3">
    <name type="scientific">Mugilogobius chulae</name>
    <name type="common">yellowstripe goby</name>
    <dbReference type="NCBI Taxonomy" id="88201"/>
    <lineage>
        <taxon>Eukaryota</taxon>
        <taxon>Metazoa</taxon>
        <taxon>Chordata</taxon>
        <taxon>Craniata</taxon>
        <taxon>Vertebrata</taxon>
        <taxon>Euteleostomi</taxon>
        <taxon>Actinopterygii</taxon>
        <taxon>Neopterygii</taxon>
        <taxon>Teleostei</taxon>
        <taxon>Neoteleostei</taxon>
        <taxon>Acanthomorphata</taxon>
        <taxon>Gobiaria</taxon>
        <taxon>Gobiiformes</taxon>
        <taxon>Gobioidei</taxon>
        <taxon>Gobiidae</taxon>
        <taxon>Gobionellinae</taxon>
        <taxon>Mugilogobius</taxon>
    </lineage>
</organism>
<dbReference type="PANTHER" id="PTHR46169:SF15">
    <property type="entry name" value="INNER CENTROMERE PROTEIN A-LIKE ISOFORM X1-RELATED"/>
    <property type="match status" value="1"/>
</dbReference>
<dbReference type="Proteomes" id="UP001460270">
    <property type="component" value="Unassembled WGS sequence"/>
</dbReference>
<evidence type="ECO:0000313" key="3">
    <source>
        <dbReference type="Proteomes" id="UP001460270"/>
    </source>
</evidence>
<protein>
    <submittedName>
        <fullName evidence="2">Uncharacterized protein</fullName>
    </submittedName>
</protein>
<dbReference type="GO" id="GO:0005634">
    <property type="term" value="C:nucleus"/>
    <property type="evidence" value="ECO:0007669"/>
    <property type="project" value="TreeGrafter"/>
</dbReference>
<sequence length="319" mass="36498">MENCGIAEKVNQMVTDNATNMKLSVQLLNLRHVPCFAQTMNLIVKKALDQTPALNEIRDKSRKVEVERRWNSTFDMFERLYNQREHVAATISNLENDIPTLTSSDYEMIQESLFLLQPFKAATTAVRGEERILPLQDSHNQLLPVHLFYYQDLPSQATNNHALSIQTSVNSRKRKDTDKQYNKKLLHIVQRRRMDLKTFYGARPRTLLALVPENPEESDGDLSDSDVQIEDPDFHPTQADDDGDNSFESLDEEETPSTSRASTGKQPPRKKSRKGKHNLKTVPLEGQGDNSDPSDTPAPNMGTRRIWKHEDIEEFQVPN</sequence>
<feature type="compositionally biased region" description="Acidic residues" evidence="1">
    <location>
        <begin position="239"/>
        <end position="255"/>
    </location>
</feature>
<feature type="compositionally biased region" description="Basic residues" evidence="1">
    <location>
        <begin position="267"/>
        <end position="279"/>
    </location>
</feature>
<evidence type="ECO:0000313" key="2">
    <source>
        <dbReference type="EMBL" id="KAK7909774.1"/>
    </source>
</evidence>